<dbReference type="Gene3D" id="2.120.10.30">
    <property type="entry name" value="TolB, C-terminal domain"/>
    <property type="match status" value="1"/>
</dbReference>
<dbReference type="PANTHER" id="PTHR24104">
    <property type="entry name" value="E3 UBIQUITIN-PROTEIN LIGASE NHLRC1-RELATED"/>
    <property type="match status" value="1"/>
</dbReference>
<dbReference type="PANTHER" id="PTHR24104:SF25">
    <property type="entry name" value="PROTEIN LIN-41"/>
    <property type="match status" value="1"/>
</dbReference>
<dbReference type="GO" id="GO:0008270">
    <property type="term" value="F:zinc ion binding"/>
    <property type="evidence" value="ECO:0007669"/>
    <property type="project" value="UniProtKB-KW"/>
</dbReference>
<keyword evidence="1" id="KW-0677">Repeat</keyword>
<gene>
    <name evidence="4" type="ORF">ZHD862_LOCUS6690</name>
</gene>
<evidence type="ECO:0000313" key="5">
    <source>
        <dbReference type="Proteomes" id="UP000663864"/>
    </source>
</evidence>
<dbReference type="Proteomes" id="UP000663864">
    <property type="component" value="Unassembled WGS sequence"/>
</dbReference>
<evidence type="ECO:0000256" key="1">
    <source>
        <dbReference type="ARBA" id="ARBA00022737"/>
    </source>
</evidence>
<dbReference type="InterPro" id="IPR001258">
    <property type="entry name" value="NHL_repeat"/>
</dbReference>
<evidence type="ECO:0008006" key="6">
    <source>
        <dbReference type="Google" id="ProtNLM"/>
    </source>
</evidence>
<keyword evidence="3" id="KW-1133">Transmembrane helix</keyword>
<evidence type="ECO:0000256" key="2">
    <source>
        <dbReference type="PROSITE-ProRule" id="PRU00504"/>
    </source>
</evidence>
<proteinExistence type="predicted"/>
<comment type="caution">
    <text evidence="4">The sequence shown here is derived from an EMBL/GenBank/DDBJ whole genome shotgun (WGS) entry which is preliminary data.</text>
</comment>
<dbReference type="AlphaFoldDB" id="A0A813YPC2"/>
<dbReference type="InterPro" id="IPR050952">
    <property type="entry name" value="TRIM-NHL_E3_ligases"/>
</dbReference>
<feature type="transmembrane region" description="Helical" evidence="3">
    <location>
        <begin position="37"/>
        <end position="61"/>
    </location>
</feature>
<sequence length="404" mass="44488">MLEPTIASVQPISHQEEVTTVQTNRLLRWWMRHYHHIGLASLAGSAILVCIMAVILLPIVIHNSTKDSEQCVTLITTTMTMSSILIDPLCAANAIWKSQAVTIVGSSDRTNSLSRSHLKDPNDMLIDTNGNLFIADSGNNRVVYLPVNATEGRIVAGRSIRESLFKYAAATVAWKDQLYVSDLGNYRILAFPLSTTEGSPDGTTIVGRYGVGSPLNQIDSVYYMSIDRMRELFYLSDFRNNRILKLNLTDNTLQLAVGTGISGSNNVSLNLPLGITIDETTGSLYVTDSRNHRVQKFNLNSIQGITVAGGTSHGQNLFHLNLPSSVAIDPHGNVYIADSGNHRIVQWLVNAHQGRIIAGTGIAGISNTQLNHPVQLKFDIHHNLYVVDQNNNRIQRFDLQYNGC</sequence>
<evidence type="ECO:0000256" key="3">
    <source>
        <dbReference type="SAM" id="Phobius"/>
    </source>
</evidence>
<accession>A0A813YPC2</accession>
<keyword evidence="3" id="KW-0812">Transmembrane</keyword>
<dbReference type="SUPFAM" id="SSF101898">
    <property type="entry name" value="NHL repeat"/>
    <property type="match status" value="2"/>
</dbReference>
<feature type="repeat" description="NHL" evidence="2">
    <location>
        <begin position="311"/>
        <end position="350"/>
    </location>
</feature>
<protein>
    <recommendedName>
        <fullName evidence="6">NHL repeat-containing protein</fullName>
    </recommendedName>
</protein>
<dbReference type="EMBL" id="CAJNOT010000192">
    <property type="protein sequence ID" value="CAF0887083.1"/>
    <property type="molecule type" value="Genomic_DNA"/>
</dbReference>
<dbReference type="InterPro" id="IPR011042">
    <property type="entry name" value="6-blade_b-propeller_TolB-like"/>
</dbReference>
<reference evidence="4" key="1">
    <citation type="submission" date="2021-02" db="EMBL/GenBank/DDBJ databases">
        <authorList>
            <person name="Nowell W R."/>
        </authorList>
    </citation>
    <scope>NUCLEOTIDE SEQUENCE</scope>
</reference>
<name>A0A813YPC2_9BILA</name>
<dbReference type="CDD" id="cd05819">
    <property type="entry name" value="NHL"/>
    <property type="match status" value="1"/>
</dbReference>
<feature type="repeat" description="NHL" evidence="2">
    <location>
        <begin position="260"/>
        <end position="300"/>
    </location>
</feature>
<dbReference type="Gene3D" id="2.40.10.500">
    <property type="match status" value="2"/>
</dbReference>
<dbReference type="Pfam" id="PF01436">
    <property type="entry name" value="NHL"/>
    <property type="match status" value="2"/>
</dbReference>
<keyword evidence="3" id="KW-0472">Membrane</keyword>
<evidence type="ECO:0000313" key="4">
    <source>
        <dbReference type="EMBL" id="CAF0887083.1"/>
    </source>
</evidence>
<dbReference type="PROSITE" id="PS51125">
    <property type="entry name" value="NHL"/>
    <property type="match status" value="2"/>
</dbReference>
<organism evidence="4 5">
    <name type="scientific">Rotaria sordida</name>
    <dbReference type="NCBI Taxonomy" id="392033"/>
    <lineage>
        <taxon>Eukaryota</taxon>
        <taxon>Metazoa</taxon>
        <taxon>Spiralia</taxon>
        <taxon>Gnathifera</taxon>
        <taxon>Rotifera</taxon>
        <taxon>Eurotatoria</taxon>
        <taxon>Bdelloidea</taxon>
        <taxon>Philodinida</taxon>
        <taxon>Philodinidae</taxon>
        <taxon>Rotaria</taxon>
    </lineage>
</organism>